<dbReference type="EMBL" id="JARKIB010000085">
    <property type="protein sequence ID" value="KAJ7744924.1"/>
    <property type="molecule type" value="Genomic_DNA"/>
</dbReference>
<keyword evidence="2" id="KW-1185">Reference proteome</keyword>
<accession>A0AAD7N3K7</accession>
<dbReference type="Proteomes" id="UP001215598">
    <property type="component" value="Unassembled WGS sequence"/>
</dbReference>
<organism evidence="1 2">
    <name type="scientific">Mycena metata</name>
    <dbReference type="NCBI Taxonomy" id="1033252"/>
    <lineage>
        <taxon>Eukaryota</taxon>
        <taxon>Fungi</taxon>
        <taxon>Dikarya</taxon>
        <taxon>Basidiomycota</taxon>
        <taxon>Agaricomycotina</taxon>
        <taxon>Agaricomycetes</taxon>
        <taxon>Agaricomycetidae</taxon>
        <taxon>Agaricales</taxon>
        <taxon>Marasmiineae</taxon>
        <taxon>Mycenaceae</taxon>
        <taxon>Mycena</taxon>
    </lineage>
</organism>
<sequence>MVQKTTTILCPGSPLNDSRLLDQKIVPSVKTQENIRSRNPLNTCLSHGSLAVFNGFLDISGPNGQDNESIFAWAVLFGLRQLIHSSESKKGREIFSGHWILGNQRRSMLTTRFGASKESRAGLRGFFGPKTSLLDPCDFECIHNDLRISPSTTKGLRALVSGLMFPSTFLLGCDKKFSIRPSLCDIECRNRADRGTVLQNLPAPRKAVKFE</sequence>
<evidence type="ECO:0000313" key="1">
    <source>
        <dbReference type="EMBL" id="KAJ7744924.1"/>
    </source>
</evidence>
<proteinExistence type="predicted"/>
<comment type="caution">
    <text evidence="1">The sequence shown here is derived from an EMBL/GenBank/DDBJ whole genome shotgun (WGS) entry which is preliminary data.</text>
</comment>
<reference evidence="1" key="1">
    <citation type="submission" date="2023-03" db="EMBL/GenBank/DDBJ databases">
        <title>Massive genome expansion in bonnet fungi (Mycena s.s.) driven by repeated elements and novel gene families across ecological guilds.</title>
        <authorList>
            <consortium name="Lawrence Berkeley National Laboratory"/>
            <person name="Harder C.B."/>
            <person name="Miyauchi S."/>
            <person name="Viragh M."/>
            <person name="Kuo A."/>
            <person name="Thoen E."/>
            <person name="Andreopoulos B."/>
            <person name="Lu D."/>
            <person name="Skrede I."/>
            <person name="Drula E."/>
            <person name="Henrissat B."/>
            <person name="Morin E."/>
            <person name="Kohler A."/>
            <person name="Barry K."/>
            <person name="LaButti K."/>
            <person name="Morin E."/>
            <person name="Salamov A."/>
            <person name="Lipzen A."/>
            <person name="Mereny Z."/>
            <person name="Hegedus B."/>
            <person name="Baldrian P."/>
            <person name="Stursova M."/>
            <person name="Weitz H."/>
            <person name="Taylor A."/>
            <person name="Grigoriev I.V."/>
            <person name="Nagy L.G."/>
            <person name="Martin F."/>
            <person name="Kauserud H."/>
        </authorList>
    </citation>
    <scope>NUCLEOTIDE SEQUENCE</scope>
    <source>
        <strain evidence="1">CBHHK182m</strain>
    </source>
</reference>
<gene>
    <name evidence="1" type="ORF">B0H16DRAFT_1463068</name>
</gene>
<name>A0AAD7N3K7_9AGAR</name>
<evidence type="ECO:0000313" key="2">
    <source>
        <dbReference type="Proteomes" id="UP001215598"/>
    </source>
</evidence>
<dbReference type="AlphaFoldDB" id="A0AAD7N3K7"/>
<protein>
    <submittedName>
        <fullName evidence="1">Uncharacterized protein</fullName>
    </submittedName>
</protein>